<keyword evidence="5" id="KW-1185">Reference proteome</keyword>
<evidence type="ECO:0000313" key="4">
    <source>
        <dbReference type="EMBL" id="KAK9119940.1"/>
    </source>
</evidence>
<feature type="transmembrane region" description="Helical" evidence="2">
    <location>
        <begin position="239"/>
        <end position="262"/>
    </location>
</feature>
<dbReference type="PANTHER" id="PTHR43592:SF7">
    <property type="entry name" value="CAAX AMINO TERMINAL PROTEASE FAMILY PROTEIN"/>
    <property type="match status" value="1"/>
</dbReference>
<dbReference type="Proteomes" id="UP001419268">
    <property type="component" value="Unassembled WGS sequence"/>
</dbReference>
<name>A0AAP0IRL1_9MAGN</name>
<dbReference type="InterPro" id="IPR003675">
    <property type="entry name" value="Rce1/LyrA-like_dom"/>
</dbReference>
<keyword evidence="2" id="KW-0472">Membrane</keyword>
<dbReference type="PANTHER" id="PTHR43592">
    <property type="entry name" value="CAAX AMINO TERMINAL PROTEASE"/>
    <property type="match status" value="1"/>
</dbReference>
<organism evidence="4 5">
    <name type="scientific">Stephania cephalantha</name>
    <dbReference type="NCBI Taxonomy" id="152367"/>
    <lineage>
        <taxon>Eukaryota</taxon>
        <taxon>Viridiplantae</taxon>
        <taxon>Streptophyta</taxon>
        <taxon>Embryophyta</taxon>
        <taxon>Tracheophyta</taxon>
        <taxon>Spermatophyta</taxon>
        <taxon>Magnoliopsida</taxon>
        <taxon>Ranunculales</taxon>
        <taxon>Menispermaceae</taxon>
        <taxon>Menispermoideae</taxon>
        <taxon>Cissampelideae</taxon>
        <taxon>Stephania</taxon>
    </lineage>
</organism>
<accession>A0AAP0IRL1</accession>
<dbReference type="GO" id="GO:0080120">
    <property type="term" value="P:CAAX-box protein maturation"/>
    <property type="evidence" value="ECO:0007669"/>
    <property type="project" value="UniProtKB-ARBA"/>
</dbReference>
<keyword evidence="2" id="KW-1133">Transmembrane helix</keyword>
<dbReference type="GO" id="GO:0004175">
    <property type="term" value="F:endopeptidase activity"/>
    <property type="evidence" value="ECO:0007669"/>
    <property type="project" value="UniProtKB-ARBA"/>
</dbReference>
<dbReference type="AlphaFoldDB" id="A0AAP0IRL1"/>
<gene>
    <name evidence="4" type="ORF">Scep_018033</name>
</gene>
<sequence>MESFTTMACRAHRAIAFEDHHSFHSTKLRRKSWSVIKSFARQKKSVNILKRGLKLNPERSQQNSGTTSLDGFKTSEKGSDSINENNNGVLRNPPRNAVLQSCSVTSGLLLALGLAFRQISHVAVANGWPVLDCSMVSLDFQMWHLELIAALVIVISSSRYLLLQIWPDFAESSQAANQQVLSSLQPLDYLVVAFLPGVSEELLFRGALLPLFGLDLKSCALVAAFFGILHIGGGRKASFAIWATFVGFAYGYATILSSSLIVPMASHGLNNLVGALMWRYLSTSSVEQ</sequence>
<dbReference type="EMBL" id="JBBNAG010000007">
    <property type="protein sequence ID" value="KAK9119940.1"/>
    <property type="molecule type" value="Genomic_DNA"/>
</dbReference>
<feature type="compositionally biased region" description="Polar residues" evidence="1">
    <location>
        <begin position="58"/>
        <end position="69"/>
    </location>
</feature>
<feature type="domain" description="CAAX prenyl protease 2/Lysostaphin resistance protein A-like" evidence="3">
    <location>
        <begin position="186"/>
        <end position="273"/>
    </location>
</feature>
<proteinExistence type="predicted"/>
<evidence type="ECO:0000259" key="3">
    <source>
        <dbReference type="Pfam" id="PF02517"/>
    </source>
</evidence>
<feature type="region of interest" description="Disordered" evidence="1">
    <location>
        <begin position="56"/>
        <end position="90"/>
    </location>
</feature>
<evidence type="ECO:0000256" key="2">
    <source>
        <dbReference type="SAM" id="Phobius"/>
    </source>
</evidence>
<dbReference type="Pfam" id="PF02517">
    <property type="entry name" value="Rce1-like"/>
    <property type="match status" value="1"/>
</dbReference>
<feature type="compositionally biased region" description="Polar residues" evidence="1">
    <location>
        <begin position="80"/>
        <end position="89"/>
    </location>
</feature>
<keyword evidence="2" id="KW-0812">Transmembrane</keyword>
<evidence type="ECO:0000256" key="1">
    <source>
        <dbReference type="SAM" id="MobiDB-lite"/>
    </source>
</evidence>
<reference evidence="4 5" key="1">
    <citation type="submission" date="2024-01" db="EMBL/GenBank/DDBJ databases">
        <title>Genome assemblies of Stephania.</title>
        <authorList>
            <person name="Yang L."/>
        </authorList>
    </citation>
    <scope>NUCLEOTIDE SEQUENCE [LARGE SCALE GENOMIC DNA]</scope>
    <source>
        <strain evidence="4">JXDWG</strain>
        <tissue evidence="4">Leaf</tissue>
    </source>
</reference>
<evidence type="ECO:0000313" key="5">
    <source>
        <dbReference type="Proteomes" id="UP001419268"/>
    </source>
</evidence>
<feature type="transmembrane region" description="Helical" evidence="2">
    <location>
        <begin position="216"/>
        <end position="233"/>
    </location>
</feature>
<comment type="caution">
    <text evidence="4">The sequence shown here is derived from an EMBL/GenBank/DDBJ whole genome shotgun (WGS) entry which is preliminary data.</text>
</comment>
<protein>
    <recommendedName>
        <fullName evidence="3">CAAX prenyl protease 2/Lysostaphin resistance protein A-like domain-containing protein</fullName>
    </recommendedName>
</protein>